<reference evidence="1 2" key="1">
    <citation type="submission" date="2021-03" db="EMBL/GenBank/DDBJ databases">
        <title>Genomic and phenotypic characterization of Chloracidobacterium isolates provides evidence for multiple species.</title>
        <authorList>
            <person name="Saini M.K."/>
            <person name="Costas A.M.G."/>
            <person name="Tank M."/>
            <person name="Bryant D.A."/>
        </authorList>
    </citation>
    <scope>NUCLEOTIDE SEQUENCE [LARGE SCALE GENOMIC DNA]</scope>
    <source>
        <strain evidence="1 2">N</strain>
    </source>
</reference>
<dbReference type="Proteomes" id="UP000677668">
    <property type="component" value="Chromosome 2"/>
</dbReference>
<dbReference type="Gene3D" id="1.10.10.1150">
    <property type="entry name" value="Coenzyme PQQ synthesis protein D (PqqD)"/>
    <property type="match status" value="1"/>
</dbReference>
<sequence length="99" mass="10345">MSNLVKKLPCVTRRIADETLLIPIRGQAADLDAIYVLNDTAALLWSQLDTTGDVAALGAVLCEAFEVSPEQAAQDVAEFLAALEESGIIEVPCAASSAA</sequence>
<dbReference type="Pfam" id="PF05402">
    <property type="entry name" value="PqqD"/>
    <property type="match status" value="1"/>
</dbReference>
<accession>A0ABX8B681</accession>
<dbReference type="EMBL" id="CP072643">
    <property type="protein sequence ID" value="QUV95096.1"/>
    <property type="molecule type" value="Genomic_DNA"/>
</dbReference>
<name>A0ABX8B681_9BACT</name>
<keyword evidence="2" id="KW-1185">Reference proteome</keyword>
<evidence type="ECO:0000313" key="1">
    <source>
        <dbReference type="EMBL" id="QUV95096.1"/>
    </source>
</evidence>
<evidence type="ECO:0000313" key="2">
    <source>
        <dbReference type="Proteomes" id="UP000677668"/>
    </source>
</evidence>
<proteinExistence type="predicted"/>
<dbReference type="InterPro" id="IPR008792">
    <property type="entry name" value="PQQD"/>
</dbReference>
<organism evidence="1 2">
    <name type="scientific">Chloracidobacterium sp. N</name>
    <dbReference type="NCBI Taxonomy" id="2821540"/>
    <lineage>
        <taxon>Bacteria</taxon>
        <taxon>Pseudomonadati</taxon>
        <taxon>Acidobacteriota</taxon>
        <taxon>Terriglobia</taxon>
        <taxon>Terriglobales</taxon>
        <taxon>Acidobacteriaceae</taxon>
        <taxon>Chloracidobacterium</taxon>
        <taxon>Chloracidobacterium aggregatum</taxon>
    </lineage>
</organism>
<dbReference type="InterPro" id="IPR041881">
    <property type="entry name" value="PqqD_sf"/>
</dbReference>
<dbReference type="RefSeq" id="WP_211423336.1">
    <property type="nucleotide sequence ID" value="NZ_CP072643.1"/>
</dbReference>
<gene>
    <name evidence="1" type="ORF">J8C05_13790</name>
</gene>
<protein>
    <submittedName>
        <fullName evidence="1">PqqD family protein</fullName>
    </submittedName>
</protein>